<dbReference type="EMBL" id="FXTQ01000010">
    <property type="protein sequence ID" value="SMO94233.1"/>
    <property type="molecule type" value="Genomic_DNA"/>
</dbReference>
<feature type="transmembrane region" description="Helical" evidence="1">
    <location>
        <begin position="201"/>
        <end position="220"/>
    </location>
</feature>
<keyword evidence="3" id="KW-1185">Reference proteome</keyword>
<evidence type="ECO:0000256" key="1">
    <source>
        <dbReference type="SAM" id="Phobius"/>
    </source>
</evidence>
<dbReference type="RefSeq" id="WP_111376084.1">
    <property type="nucleotide sequence ID" value="NZ_CP043612.1"/>
</dbReference>
<feature type="transmembrane region" description="Helical" evidence="1">
    <location>
        <begin position="12"/>
        <end position="33"/>
    </location>
</feature>
<sequence>MTTYKFKATTTFLIIVRLTLTLVIVLGVFALVLKFGILGKINNEFLFLGFFSLVSFLIYYLLRRITVIDISINLEDKNKIEILSENIIFRKRKYVFLFSEIKYYSFENGSGYKIFCLKRNRGGNFKFLIFYTIENLGLFNKFFKEFKNIIESQNSAPPLSTGYEKPTIYKTKLGLVYGVLIFLILIAIPIAHIIFKTRFNIGFLLILYPPSLFFLMRLYLEQRNKTK</sequence>
<accession>A0A521FDL0</accession>
<gene>
    <name evidence="2" type="ORF">SAMN06265220_11013</name>
</gene>
<dbReference type="AlphaFoldDB" id="A0A521FDL0"/>
<keyword evidence="1" id="KW-0472">Membrane</keyword>
<feature type="transmembrane region" description="Helical" evidence="1">
    <location>
        <begin position="45"/>
        <end position="62"/>
    </location>
</feature>
<reference evidence="2 3" key="1">
    <citation type="submission" date="2017-05" db="EMBL/GenBank/DDBJ databases">
        <authorList>
            <person name="Varghese N."/>
            <person name="Submissions S."/>
        </authorList>
    </citation>
    <scope>NUCLEOTIDE SEQUENCE [LARGE SCALE GENOMIC DNA]</scope>
    <source>
        <strain evidence="2 3">DSM 29982</strain>
    </source>
</reference>
<feature type="transmembrane region" description="Helical" evidence="1">
    <location>
        <begin position="175"/>
        <end position="195"/>
    </location>
</feature>
<name>A0A521FDL0_9FLAO</name>
<keyword evidence="1" id="KW-0812">Transmembrane</keyword>
<evidence type="ECO:0000313" key="3">
    <source>
        <dbReference type="Proteomes" id="UP000319267"/>
    </source>
</evidence>
<proteinExistence type="predicted"/>
<evidence type="ECO:0000313" key="2">
    <source>
        <dbReference type="EMBL" id="SMO94233.1"/>
    </source>
</evidence>
<keyword evidence="1" id="KW-1133">Transmembrane helix</keyword>
<dbReference type="Proteomes" id="UP000319267">
    <property type="component" value="Unassembled WGS sequence"/>
</dbReference>
<organism evidence="2 3">
    <name type="scientific">Flavobacterium nitrogenifigens</name>
    <dbReference type="NCBI Taxonomy" id="1617283"/>
    <lineage>
        <taxon>Bacteria</taxon>
        <taxon>Pseudomonadati</taxon>
        <taxon>Bacteroidota</taxon>
        <taxon>Flavobacteriia</taxon>
        <taxon>Flavobacteriales</taxon>
        <taxon>Flavobacteriaceae</taxon>
        <taxon>Flavobacterium</taxon>
    </lineage>
</organism>
<protein>
    <submittedName>
        <fullName evidence="2">Uncharacterized protein</fullName>
    </submittedName>
</protein>